<dbReference type="GO" id="GO:0009982">
    <property type="term" value="F:pseudouridine synthase activity"/>
    <property type="evidence" value="ECO:0007669"/>
    <property type="project" value="InterPro"/>
</dbReference>
<evidence type="ECO:0000313" key="7">
    <source>
        <dbReference type="Proteomes" id="UP000007014"/>
    </source>
</evidence>
<proteinExistence type="inferred from homology"/>
<dbReference type="InterPro" id="IPR018496">
    <property type="entry name" value="PsdUridine_synth_RsuA/RluB_CS"/>
</dbReference>
<dbReference type="Pfam" id="PF00849">
    <property type="entry name" value="PseudoU_synth_2"/>
    <property type="match status" value="1"/>
</dbReference>
<dbReference type="OrthoDB" id="440619at2759"/>
<dbReference type="InterPro" id="IPR020094">
    <property type="entry name" value="TruA/RsuA/RluB/E/F_N"/>
</dbReference>
<dbReference type="KEGG" id="cme:CYME_CMK183C"/>
<accession>M1V5E9</accession>
<dbReference type="eggNOG" id="ENOG502S02U">
    <property type="taxonomic scope" value="Eukaryota"/>
</dbReference>
<dbReference type="Gene3D" id="3.30.70.1560">
    <property type="entry name" value="Alpha-L RNA-binding motif"/>
    <property type="match status" value="1"/>
</dbReference>
<dbReference type="Proteomes" id="UP000007014">
    <property type="component" value="Chromosome 11"/>
</dbReference>
<dbReference type="CDD" id="cd00165">
    <property type="entry name" value="S4"/>
    <property type="match status" value="1"/>
</dbReference>
<feature type="domain" description="RNA-binding S4" evidence="5">
    <location>
        <begin position="72"/>
        <end position="129"/>
    </location>
</feature>
<sequence length="358" mass="39979">MCVFVRVPGRPAALRSVVWKRSALLCQWSPVAWWSRPRLALGCRGTRRSAAESTPATLGRVICTALSSSLRVRVNKALRERFSRRQADELVRSGRVTINGNPATLGARVSVDDVIAVDGELVSLSQSAFIAETDLAAIDSCFVYFKYWKPVGVECTTAPAVPGNVLEASGLGAWADQHHLRLFNVGRLDKDSTGVLLLTNDGRVGNALLGRNSGFVKSYLVTLDKPIADEDIEAIQQGFVVETEYRHDKKVKTIRLPTLPCAVRRRPQLNEIEIDIHEGRNRQIRRMLISLGYQVRRLHRFAFCGIELGPELDKEGSWAPLNERELGIIAEALRMHAEHKSMPSHKRPTQFRILDTRS</sequence>
<gene>
    <name evidence="6" type="ORF">CYME_CMK183C</name>
</gene>
<reference evidence="6 7" key="2">
    <citation type="journal article" date="2007" name="BMC Biol.">
        <title>A 100%-complete sequence reveals unusually simple genomic features in the hot-spring red alga Cyanidioschyzon merolae.</title>
        <authorList>
            <person name="Nozaki H."/>
            <person name="Takano H."/>
            <person name="Misumi O."/>
            <person name="Terasawa K."/>
            <person name="Matsuzaki M."/>
            <person name="Maruyama S."/>
            <person name="Nishida K."/>
            <person name="Yagisawa F."/>
            <person name="Yoshida Y."/>
            <person name="Fujiwara T."/>
            <person name="Takio S."/>
            <person name="Tamura K."/>
            <person name="Chung S.J."/>
            <person name="Nakamura S."/>
            <person name="Kuroiwa H."/>
            <person name="Tanaka K."/>
            <person name="Sato N."/>
            <person name="Kuroiwa T."/>
        </authorList>
    </citation>
    <scope>NUCLEOTIDE SEQUENCE [LARGE SCALE GENOMIC DNA]</scope>
    <source>
        <strain evidence="6 7">10D</strain>
    </source>
</reference>
<dbReference type="PANTHER" id="PTHR47683">
    <property type="entry name" value="PSEUDOURIDINE SYNTHASE FAMILY PROTEIN-RELATED"/>
    <property type="match status" value="1"/>
</dbReference>
<evidence type="ECO:0000256" key="1">
    <source>
        <dbReference type="ARBA" id="ARBA00008348"/>
    </source>
</evidence>
<reference evidence="6 7" key="1">
    <citation type="journal article" date="2004" name="Nature">
        <title>Genome sequence of the ultrasmall unicellular red alga Cyanidioschyzon merolae 10D.</title>
        <authorList>
            <person name="Matsuzaki M."/>
            <person name="Misumi O."/>
            <person name="Shin-i T."/>
            <person name="Maruyama S."/>
            <person name="Takahara M."/>
            <person name="Miyagishima S."/>
            <person name="Mori T."/>
            <person name="Nishida K."/>
            <person name="Yagisawa F."/>
            <person name="Nishida K."/>
            <person name="Yoshida Y."/>
            <person name="Nishimura Y."/>
            <person name="Nakao S."/>
            <person name="Kobayashi T."/>
            <person name="Momoyama Y."/>
            <person name="Higashiyama T."/>
            <person name="Minoda A."/>
            <person name="Sano M."/>
            <person name="Nomoto H."/>
            <person name="Oishi K."/>
            <person name="Hayashi H."/>
            <person name="Ohta F."/>
            <person name="Nishizaka S."/>
            <person name="Haga S."/>
            <person name="Miura S."/>
            <person name="Morishita T."/>
            <person name="Kabeya Y."/>
            <person name="Terasawa K."/>
            <person name="Suzuki Y."/>
            <person name="Ishii Y."/>
            <person name="Asakawa S."/>
            <person name="Takano H."/>
            <person name="Ohta N."/>
            <person name="Kuroiwa H."/>
            <person name="Tanaka K."/>
            <person name="Shimizu N."/>
            <person name="Sugano S."/>
            <person name="Sato N."/>
            <person name="Nozaki H."/>
            <person name="Ogasawara N."/>
            <person name="Kohara Y."/>
            <person name="Kuroiwa T."/>
        </authorList>
    </citation>
    <scope>NUCLEOTIDE SEQUENCE [LARGE SCALE GENOMIC DNA]</scope>
    <source>
        <strain evidence="6 7">10D</strain>
    </source>
</reference>
<dbReference type="GO" id="GO:0003723">
    <property type="term" value="F:RNA binding"/>
    <property type="evidence" value="ECO:0007669"/>
    <property type="project" value="UniProtKB-KW"/>
</dbReference>
<name>M1V5E9_CYAM1</name>
<dbReference type="EMBL" id="AP006493">
    <property type="protein sequence ID" value="BAM80550.1"/>
    <property type="molecule type" value="Genomic_DNA"/>
</dbReference>
<dbReference type="Pfam" id="PF01479">
    <property type="entry name" value="S4"/>
    <property type="match status" value="1"/>
</dbReference>
<evidence type="ECO:0000313" key="6">
    <source>
        <dbReference type="EMBL" id="BAM80550.1"/>
    </source>
</evidence>
<dbReference type="InterPro" id="IPR050343">
    <property type="entry name" value="RsuA_PseudoU_synthase"/>
</dbReference>
<comment type="similarity">
    <text evidence="1">Belongs to the pseudouridine synthase RsuA family.</text>
</comment>
<dbReference type="RefSeq" id="XP_005536586.1">
    <property type="nucleotide sequence ID" value="XM_005536529.1"/>
</dbReference>
<dbReference type="InterPro" id="IPR006145">
    <property type="entry name" value="PsdUridine_synth_RsuA/RluA"/>
</dbReference>
<dbReference type="GO" id="GO:0001522">
    <property type="term" value="P:pseudouridine synthesis"/>
    <property type="evidence" value="ECO:0007669"/>
    <property type="project" value="InterPro"/>
</dbReference>
<dbReference type="GeneID" id="16994246"/>
<keyword evidence="3" id="KW-0694">RNA-binding</keyword>
<dbReference type="SMART" id="SM00363">
    <property type="entry name" value="S4"/>
    <property type="match status" value="1"/>
</dbReference>
<dbReference type="Gene3D" id="3.30.70.580">
    <property type="entry name" value="Pseudouridine synthase I, catalytic domain, N-terminal subdomain"/>
    <property type="match status" value="1"/>
</dbReference>
<dbReference type="InterPro" id="IPR020103">
    <property type="entry name" value="PsdUridine_synth_cat_dom_sf"/>
</dbReference>
<dbReference type="Gene3D" id="3.10.290.10">
    <property type="entry name" value="RNA-binding S4 domain"/>
    <property type="match status" value="1"/>
</dbReference>
<evidence type="ECO:0000256" key="3">
    <source>
        <dbReference type="PROSITE-ProRule" id="PRU00182"/>
    </source>
</evidence>
<dbReference type="InterPro" id="IPR042092">
    <property type="entry name" value="PsdUridine_s_RsuA/RluB/E/F_cat"/>
</dbReference>
<dbReference type="SUPFAM" id="SSF55120">
    <property type="entry name" value="Pseudouridine synthase"/>
    <property type="match status" value="1"/>
</dbReference>
<dbReference type="SUPFAM" id="SSF55174">
    <property type="entry name" value="Alpha-L RNA-binding motif"/>
    <property type="match status" value="1"/>
</dbReference>
<dbReference type="InterPro" id="IPR000748">
    <property type="entry name" value="PsdUridine_synth_RsuA/RluB/E/F"/>
</dbReference>
<dbReference type="NCBIfam" id="TIGR00093">
    <property type="entry name" value="pseudouridine synthase"/>
    <property type="match status" value="1"/>
</dbReference>
<dbReference type="STRING" id="280699.M1V5E9"/>
<keyword evidence="2" id="KW-0413">Isomerase</keyword>
<dbReference type="PROSITE" id="PS01149">
    <property type="entry name" value="PSI_RSU"/>
    <property type="match status" value="1"/>
</dbReference>
<organism evidence="6 7">
    <name type="scientific">Cyanidioschyzon merolae (strain NIES-3377 / 10D)</name>
    <name type="common">Unicellular red alga</name>
    <dbReference type="NCBI Taxonomy" id="280699"/>
    <lineage>
        <taxon>Eukaryota</taxon>
        <taxon>Rhodophyta</taxon>
        <taxon>Bangiophyceae</taxon>
        <taxon>Cyanidiales</taxon>
        <taxon>Cyanidiaceae</taxon>
        <taxon>Cyanidioschyzon</taxon>
    </lineage>
</organism>
<evidence type="ECO:0000256" key="4">
    <source>
        <dbReference type="SAM" id="MobiDB-lite"/>
    </source>
</evidence>
<dbReference type="PROSITE" id="PS50889">
    <property type="entry name" value="S4"/>
    <property type="match status" value="1"/>
</dbReference>
<dbReference type="AlphaFoldDB" id="M1V5E9"/>
<dbReference type="InterPro" id="IPR036986">
    <property type="entry name" value="S4_RNA-bd_sf"/>
</dbReference>
<dbReference type="GO" id="GO:0006364">
    <property type="term" value="P:rRNA processing"/>
    <property type="evidence" value="ECO:0007669"/>
    <property type="project" value="UniProtKB-ARBA"/>
</dbReference>
<dbReference type="PANTHER" id="PTHR47683:SF2">
    <property type="entry name" value="RNA-BINDING S4 DOMAIN-CONTAINING PROTEIN"/>
    <property type="match status" value="1"/>
</dbReference>
<evidence type="ECO:0000259" key="5">
    <source>
        <dbReference type="SMART" id="SM00363"/>
    </source>
</evidence>
<keyword evidence="7" id="KW-1185">Reference proteome</keyword>
<dbReference type="InterPro" id="IPR002942">
    <property type="entry name" value="S4_RNA-bd"/>
</dbReference>
<protein>
    <submittedName>
        <fullName evidence="6">23S RNA pseudouridine 2633 synthase</fullName>
    </submittedName>
</protein>
<evidence type="ECO:0000256" key="2">
    <source>
        <dbReference type="ARBA" id="ARBA00023235"/>
    </source>
</evidence>
<feature type="region of interest" description="Disordered" evidence="4">
    <location>
        <begin position="338"/>
        <end position="358"/>
    </location>
</feature>